<dbReference type="InterPro" id="IPR021331">
    <property type="entry name" value="Hva1_TUDOR"/>
</dbReference>
<gene>
    <name evidence="3" type="ORF">DDE83_000847</name>
</gene>
<feature type="compositionally biased region" description="Basic and acidic residues" evidence="1">
    <location>
        <begin position="145"/>
        <end position="181"/>
    </location>
</feature>
<feature type="compositionally biased region" description="Basic and acidic residues" evidence="1">
    <location>
        <begin position="43"/>
        <end position="97"/>
    </location>
</feature>
<evidence type="ECO:0000256" key="1">
    <source>
        <dbReference type="SAM" id="MobiDB-lite"/>
    </source>
</evidence>
<name>A0A364NFE6_STELY</name>
<feature type="domain" description="Hypervirulence associated protein TUDOR" evidence="2">
    <location>
        <begin position="232"/>
        <end position="290"/>
    </location>
</feature>
<dbReference type="EMBL" id="QGDH01000008">
    <property type="protein sequence ID" value="RAR15831.1"/>
    <property type="molecule type" value="Genomic_DNA"/>
</dbReference>
<proteinExistence type="predicted"/>
<dbReference type="Pfam" id="PF11160">
    <property type="entry name" value="Hva1_TUDOR"/>
    <property type="match status" value="1"/>
</dbReference>
<organism evidence="3 4">
    <name type="scientific">Stemphylium lycopersici</name>
    <name type="common">Tomato gray leaf spot disease fungus</name>
    <name type="synonym">Thyrospora lycopersici</name>
    <dbReference type="NCBI Taxonomy" id="183478"/>
    <lineage>
        <taxon>Eukaryota</taxon>
        <taxon>Fungi</taxon>
        <taxon>Dikarya</taxon>
        <taxon>Ascomycota</taxon>
        <taxon>Pezizomycotina</taxon>
        <taxon>Dothideomycetes</taxon>
        <taxon>Pleosporomycetidae</taxon>
        <taxon>Pleosporales</taxon>
        <taxon>Pleosporineae</taxon>
        <taxon>Pleosporaceae</taxon>
        <taxon>Stemphylium</taxon>
    </lineage>
</organism>
<dbReference type="Gene3D" id="2.30.30.1060">
    <property type="match status" value="1"/>
</dbReference>
<keyword evidence="4" id="KW-1185">Reference proteome</keyword>
<evidence type="ECO:0000313" key="4">
    <source>
        <dbReference type="Proteomes" id="UP000249619"/>
    </source>
</evidence>
<accession>A0A364NFE6</accession>
<feature type="region of interest" description="Disordered" evidence="1">
    <location>
        <begin position="1"/>
        <end position="239"/>
    </location>
</feature>
<comment type="caution">
    <text evidence="3">The sequence shown here is derived from an EMBL/GenBank/DDBJ whole genome shotgun (WGS) entry which is preliminary data.</text>
</comment>
<evidence type="ECO:0000259" key="2">
    <source>
        <dbReference type="Pfam" id="PF11160"/>
    </source>
</evidence>
<protein>
    <recommendedName>
        <fullName evidence="2">Hypervirulence associated protein TUDOR domain-containing protein</fullName>
    </recommendedName>
</protein>
<dbReference type="AlphaFoldDB" id="A0A364NFE6"/>
<dbReference type="Proteomes" id="UP000249619">
    <property type="component" value="Unassembled WGS sequence"/>
</dbReference>
<reference evidence="4" key="1">
    <citation type="submission" date="2018-05" db="EMBL/GenBank/DDBJ databases">
        <title>Draft genome sequence of Stemphylium lycopersici strain CIDEFI 213.</title>
        <authorList>
            <person name="Medina R."/>
            <person name="Franco M.E.E."/>
            <person name="Lucentini C.G."/>
            <person name="Saparrat M.C.N."/>
            <person name="Balatti P.A."/>
        </authorList>
    </citation>
    <scope>NUCLEOTIDE SEQUENCE [LARGE SCALE GENOMIC DNA]</scope>
    <source>
        <strain evidence="4">CIDEFI 213</strain>
    </source>
</reference>
<feature type="compositionally biased region" description="Basic and acidic residues" evidence="1">
    <location>
        <begin position="1"/>
        <end position="24"/>
    </location>
</feature>
<feature type="compositionally biased region" description="Basic and acidic residues" evidence="1">
    <location>
        <begin position="107"/>
        <end position="120"/>
    </location>
</feature>
<sequence>MPSKTDDKYTDPELRDEVKEEIQAGDKGGAPGQWSARKMMATEYKKRGGDYNTDKKDDKAKHLDKWTEEEWQTKNGDGKAKDEDGTEHRYLPKKAWEEMDDQEKEDTDQKKQQGSKEGKQHVANTPKAAKARKDVSSNGNSNEYTKIDKKSVTDCTTHWDDPEHMERNQREFKRFQEDNRKSKNTSQDDQAGKKRGRGANVNPPNKKQKNTGGKQDGPTGAAGDKTRVPKKGQKVQWHSLPGYVNGEVVEVLYEEKDVDGKHVKASKEDPRVVLKSDSSGKICVHKPEAVYFD</sequence>
<feature type="compositionally biased region" description="Polar residues" evidence="1">
    <location>
        <begin position="202"/>
        <end position="213"/>
    </location>
</feature>
<evidence type="ECO:0000313" key="3">
    <source>
        <dbReference type="EMBL" id="RAR15831.1"/>
    </source>
</evidence>